<organism evidence="2 3">
    <name type="scientific">Pseudolysobacter antarcticus</name>
    <dbReference type="NCBI Taxonomy" id="2511995"/>
    <lineage>
        <taxon>Bacteria</taxon>
        <taxon>Pseudomonadati</taxon>
        <taxon>Pseudomonadota</taxon>
        <taxon>Gammaproteobacteria</taxon>
        <taxon>Lysobacterales</taxon>
        <taxon>Rhodanobacteraceae</taxon>
        <taxon>Pseudolysobacter</taxon>
    </lineage>
</organism>
<feature type="transmembrane region" description="Helical" evidence="1">
    <location>
        <begin position="53"/>
        <end position="73"/>
    </location>
</feature>
<name>A0A411HMX9_9GAMM</name>
<proteinExistence type="predicted"/>
<dbReference type="AlphaFoldDB" id="A0A411HMX9"/>
<evidence type="ECO:0000256" key="1">
    <source>
        <dbReference type="SAM" id="Phobius"/>
    </source>
</evidence>
<keyword evidence="3" id="KW-1185">Reference proteome</keyword>
<gene>
    <name evidence="2" type="ORF">ELE36_16610</name>
</gene>
<sequence>MTNDRENRRSRILLIAILFLVTLFGYSLIPKLGDGDELRAQSVLEFITGTARVLAWPIQLFPLAWLSVAAWSIHALLKRKALSRVDAFFIGLAMWVFLQAIAIAYGRGHSLIAVPSRYTDTLLLGLIANLYFGCRLFQASQYIPRPFLRVAGRTSMVALGICMALFFGVATIDGVLEANITQASRQSTLFVTRALLHDPTIDVDKFELPYPRKPRLAMLLADSTMQQLLRIDKNDLPLPCDAKRVGLLSRMVCAAEAIVPHNPLGLFARSERKSPDRSLSKCHLDDFSGGSSATNLPANLPVRFTGWVISDNFPYFSVFNQPRILLLGKDVEYAVTGVAHARPDVATALKSARYHWTGVDITTSASGVAAGDYEIAIRNANSVPCKTGTFVHKP</sequence>
<evidence type="ECO:0000313" key="3">
    <source>
        <dbReference type="Proteomes" id="UP000291562"/>
    </source>
</evidence>
<dbReference type="Proteomes" id="UP000291562">
    <property type="component" value="Chromosome"/>
</dbReference>
<dbReference type="RefSeq" id="WP_129835255.1">
    <property type="nucleotide sequence ID" value="NZ_CP035704.1"/>
</dbReference>
<feature type="transmembrane region" description="Helical" evidence="1">
    <location>
        <begin position="157"/>
        <end position="176"/>
    </location>
</feature>
<feature type="transmembrane region" description="Helical" evidence="1">
    <location>
        <begin position="12"/>
        <end position="33"/>
    </location>
</feature>
<dbReference type="EMBL" id="CP035704">
    <property type="protein sequence ID" value="QBB71845.1"/>
    <property type="molecule type" value="Genomic_DNA"/>
</dbReference>
<feature type="transmembrane region" description="Helical" evidence="1">
    <location>
        <begin position="118"/>
        <end position="137"/>
    </location>
</feature>
<evidence type="ECO:0000313" key="2">
    <source>
        <dbReference type="EMBL" id="QBB71845.1"/>
    </source>
</evidence>
<keyword evidence="1" id="KW-0812">Transmembrane</keyword>
<feature type="transmembrane region" description="Helical" evidence="1">
    <location>
        <begin position="85"/>
        <end position="106"/>
    </location>
</feature>
<reference evidence="2 3" key="1">
    <citation type="submission" date="2019-01" db="EMBL/GenBank/DDBJ databases">
        <title>Pseudolysobacter antarctica gen. nov., sp. nov., isolated from Fildes Peninsula, Antarctica.</title>
        <authorList>
            <person name="Wei Z."/>
            <person name="Peng F."/>
        </authorList>
    </citation>
    <scope>NUCLEOTIDE SEQUENCE [LARGE SCALE GENOMIC DNA]</scope>
    <source>
        <strain evidence="2 3">AQ6-296</strain>
    </source>
</reference>
<protein>
    <submittedName>
        <fullName evidence="2">Uncharacterized protein</fullName>
    </submittedName>
</protein>
<accession>A0A411HMX9</accession>
<keyword evidence="1" id="KW-0472">Membrane</keyword>
<keyword evidence="1" id="KW-1133">Transmembrane helix</keyword>
<dbReference type="OrthoDB" id="177982at2"/>
<dbReference type="KEGG" id="xbc:ELE36_16610"/>